<organism evidence="5 6">
    <name type="scientific">Dacryopinax primogenitus (strain DJM 731)</name>
    <name type="common">Brown rot fungus</name>
    <dbReference type="NCBI Taxonomy" id="1858805"/>
    <lineage>
        <taxon>Eukaryota</taxon>
        <taxon>Fungi</taxon>
        <taxon>Dikarya</taxon>
        <taxon>Basidiomycota</taxon>
        <taxon>Agaricomycotina</taxon>
        <taxon>Dacrymycetes</taxon>
        <taxon>Dacrymycetales</taxon>
        <taxon>Dacrymycetaceae</taxon>
        <taxon>Dacryopinax</taxon>
    </lineage>
</organism>
<evidence type="ECO:0000256" key="1">
    <source>
        <dbReference type="ARBA" id="ARBA00006484"/>
    </source>
</evidence>
<dbReference type="PRINTS" id="PR00081">
    <property type="entry name" value="GDHRDH"/>
</dbReference>
<evidence type="ECO:0000313" key="6">
    <source>
        <dbReference type="Proteomes" id="UP000030653"/>
    </source>
</evidence>
<dbReference type="InterPro" id="IPR036291">
    <property type="entry name" value="NAD(P)-bd_dom_sf"/>
</dbReference>
<protein>
    <submittedName>
        <fullName evidence="5">NADP-binding protein</fullName>
    </submittedName>
</protein>
<sequence length="193" mass="20811">MSEAQVWLVTGANSGFGKLMIELVLRRGGKCVATSIDPSALKPLEEAYRGSLLNLYLDVNNESEILAAFSEARETFGRVDVVFNNAGLLLRGVVESVPEATARKVFDVNFWGSTNVTKEAVRFFREVNGPKRGGKMVVVSSSSGIVAGPLFAHYAASKQAVEAVTVGMSKELKPEWNIQALSLSSHKNTCSTL</sequence>
<dbReference type="Gene3D" id="3.40.50.720">
    <property type="entry name" value="NAD(P)-binding Rossmann-like Domain"/>
    <property type="match status" value="1"/>
</dbReference>
<dbReference type="OrthoDB" id="1274115at2759"/>
<evidence type="ECO:0000313" key="5">
    <source>
        <dbReference type="EMBL" id="EJU03150.1"/>
    </source>
</evidence>
<dbReference type="Pfam" id="PF00106">
    <property type="entry name" value="adh_short"/>
    <property type="match status" value="1"/>
</dbReference>
<keyword evidence="3" id="KW-0560">Oxidoreductase</keyword>
<dbReference type="EMBL" id="JH795860">
    <property type="protein sequence ID" value="EJU03150.1"/>
    <property type="molecule type" value="Genomic_DNA"/>
</dbReference>
<proteinExistence type="inferred from homology"/>
<accession>M5G4J3</accession>
<reference evidence="5 6" key="1">
    <citation type="journal article" date="2012" name="Science">
        <title>The Paleozoic origin of enzymatic lignin decomposition reconstructed from 31 fungal genomes.</title>
        <authorList>
            <person name="Floudas D."/>
            <person name="Binder M."/>
            <person name="Riley R."/>
            <person name="Barry K."/>
            <person name="Blanchette R.A."/>
            <person name="Henrissat B."/>
            <person name="Martinez A.T."/>
            <person name="Otillar R."/>
            <person name="Spatafora J.W."/>
            <person name="Yadav J.S."/>
            <person name="Aerts A."/>
            <person name="Benoit I."/>
            <person name="Boyd A."/>
            <person name="Carlson A."/>
            <person name="Copeland A."/>
            <person name="Coutinho P.M."/>
            <person name="de Vries R.P."/>
            <person name="Ferreira P."/>
            <person name="Findley K."/>
            <person name="Foster B."/>
            <person name="Gaskell J."/>
            <person name="Glotzer D."/>
            <person name="Gorecki P."/>
            <person name="Heitman J."/>
            <person name="Hesse C."/>
            <person name="Hori C."/>
            <person name="Igarashi K."/>
            <person name="Jurgens J.A."/>
            <person name="Kallen N."/>
            <person name="Kersten P."/>
            <person name="Kohler A."/>
            <person name="Kuees U."/>
            <person name="Kumar T.K.A."/>
            <person name="Kuo A."/>
            <person name="LaButti K."/>
            <person name="Larrondo L.F."/>
            <person name="Lindquist E."/>
            <person name="Ling A."/>
            <person name="Lombard V."/>
            <person name="Lucas S."/>
            <person name="Lundell T."/>
            <person name="Martin R."/>
            <person name="McLaughlin D.J."/>
            <person name="Morgenstern I."/>
            <person name="Morin E."/>
            <person name="Murat C."/>
            <person name="Nagy L.G."/>
            <person name="Nolan M."/>
            <person name="Ohm R.A."/>
            <person name="Patyshakuliyeva A."/>
            <person name="Rokas A."/>
            <person name="Ruiz-Duenas F.J."/>
            <person name="Sabat G."/>
            <person name="Salamov A."/>
            <person name="Samejima M."/>
            <person name="Schmutz J."/>
            <person name="Slot J.C."/>
            <person name="St John F."/>
            <person name="Stenlid J."/>
            <person name="Sun H."/>
            <person name="Sun S."/>
            <person name="Syed K."/>
            <person name="Tsang A."/>
            <person name="Wiebenga A."/>
            <person name="Young D."/>
            <person name="Pisabarro A."/>
            <person name="Eastwood D.C."/>
            <person name="Martin F."/>
            <person name="Cullen D."/>
            <person name="Grigoriev I.V."/>
            <person name="Hibbett D.S."/>
        </authorList>
    </citation>
    <scope>NUCLEOTIDE SEQUENCE [LARGE SCALE GENOMIC DNA]</scope>
    <source>
        <strain evidence="5 6">DJM-731 SS1</strain>
    </source>
</reference>
<dbReference type="SUPFAM" id="SSF51735">
    <property type="entry name" value="NAD(P)-binding Rossmann-fold domains"/>
    <property type="match status" value="1"/>
</dbReference>
<evidence type="ECO:0000256" key="3">
    <source>
        <dbReference type="ARBA" id="ARBA00023002"/>
    </source>
</evidence>
<dbReference type="AlphaFoldDB" id="M5G4J3"/>
<keyword evidence="6" id="KW-1185">Reference proteome</keyword>
<dbReference type="STRING" id="1858805.M5G4J3"/>
<dbReference type="RefSeq" id="XP_040630044.1">
    <property type="nucleotide sequence ID" value="XM_040772400.1"/>
</dbReference>
<dbReference type="PROSITE" id="PS00061">
    <property type="entry name" value="ADH_SHORT"/>
    <property type="match status" value="1"/>
</dbReference>
<dbReference type="PANTHER" id="PTHR43976">
    <property type="entry name" value="SHORT CHAIN DEHYDROGENASE"/>
    <property type="match status" value="1"/>
</dbReference>
<dbReference type="InterPro" id="IPR051911">
    <property type="entry name" value="SDR_oxidoreductase"/>
</dbReference>
<gene>
    <name evidence="5" type="ORF">DACRYDRAFT_21439</name>
</gene>
<evidence type="ECO:0000256" key="4">
    <source>
        <dbReference type="RuleBase" id="RU000363"/>
    </source>
</evidence>
<dbReference type="HOGENOM" id="CLU_010194_2_10_1"/>
<dbReference type="GO" id="GO:0016491">
    <property type="term" value="F:oxidoreductase activity"/>
    <property type="evidence" value="ECO:0007669"/>
    <property type="project" value="UniProtKB-KW"/>
</dbReference>
<dbReference type="Proteomes" id="UP000030653">
    <property type="component" value="Unassembled WGS sequence"/>
</dbReference>
<dbReference type="InterPro" id="IPR020904">
    <property type="entry name" value="Sc_DH/Rdtase_CS"/>
</dbReference>
<dbReference type="PANTHER" id="PTHR43976:SF16">
    <property type="entry name" value="SHORT-CHAIN DEHYDROGENASE_REDUCTASE FAMILY PROTEIN"/>
    <property type="match status" value="1"/>
</dbReference>
<dbReference type="GeneID" id="63687462"/>
<evidence type="ECO:0000256" key="2">
    <source>
        <dbReference type="ARBA" id="ARBA00022857"/>
    </source>
</evidence>
<comment type="similarity">
    <text evidence="1 4">Belongs to the short-chain dehydrogenases/reductases (SDR) family.</text>
</comment>
<name>M5G4J3_DACPD</name>
<dbReference type="InterPro" id="IPR002347">
    <property type="entry name" value="SDR_fam"/>
</dbReference>
<dbReference type="PRINTS" id="PR00080">
    <property type="entry name" value="SDRFAMILY"/>
</dbReference>
<keyword evidence="2" id="KW-0521">NADP</keyword>